<feature type="compositionally biased region" description="Pro residues" evidence="1">
    <location>
        <begin position="24"/>
        <end position="38"/>
    </location>
</feature>
<feature type="region of interest" description="Disordered" evidence="1">
    <location>
        <begin position="1"/>
        <end position="41"/>
    </location>
</feature>
<evidence type="ECO:0000313" key="2">
    <source>
        <dbReference type="EMBL" id="CAI3998081.1"/>
    </source>
</evidence>
<dbReference type="InterPro" id="IPR011009">
    <property type="entry name" value="Kinase-like_dom_sf"/>
</dbReference>
<evidence type="ECO:0000313" key="3">
    <source>
        <dbReference type="EMBL" id="CAL4785393.1"/>
    </source>
</evidence>
<dbReference type="Proteomes" id="UP001152797">
    <property type="component" value="Unassembled WGS sequence"/>
</dbReference>
<dbReference type="EMBL" id="CAMXCT010002425">
    <property type="protein sequence ID" value="CAI3998081.1"/>
    <property type="molecule type" value="Genomic_DNA"/>
</dbReference>
<gene>
    <name evidence="2" type="ORF">C1SCF055_LOCUS24411</name>
</gene>
<dbReference type="EMBL" id="CAMXCT030002425">
    <property type="protein sequence ID" value="CAL4785393.1"/>
    <property type="molecule type" value="Genomic_DNA"/>
</dbReference>
<feature type="non-terminal residue" evidence="2">
    <location>
        <position position="1"/>
    </location>
</feature>
<protein>
    <recommendedName>
        <fullName evidence="5">Protein kinase domain-containing protein</fullName>
    </recommendedName>
</protein>
<evidence type="ECO:0008006" key="5">
    <source>
        <dbReference type="Google" id="ProtNLM"/>
    </source>
</evidence>
<name>A0A9P1CXG1_9DINO</name>
<organism evidence="2">
    <name type="scientific">Cladocopium goreaui</name>
    <dbReference type="NCBI Taxonomy" id="2562237"/>
    <lineage>
        <taxon>Eukaryota</taxon>
        <taxon>Sar</taxon>
        <taxon>Alveolata</taxon>
        <taxon>Dinophyceae</taxon>
        <taxon>Suessiales</taxon>
        <taxon>Symbiodiniaceae</taxon>
        <taxon>Cladocopium</taxon>
    </lineage>
</organism>
<dbReference type="EMBL" id="CAMXCT020002425">
    <property type="protein sequence ID" value="CAL1151456.1"/>
    <property type="molecule type" value="Genomic_DNA"/>
</dbReference>
<dbReference type="AlphaFoldDB" id="A0A9P1CXG1"/>
<reference evidence="2" key="1">
    <citation type="submission" date="2022-10" db="EMBL/GenBank/DDBJ databases">
        <authorList>
            <person name="Chen Y."/>
            <person name="Dougan E. K."/>
            <person name="Chan C."/>
            <person name="Rhodes N."/>
            <person name="Thang M."/>
        </authorList>
    </citation>
    <scope>NUCLEOTIDE SEQUENCE</scope>
</reference>
<proteinExistence type="predicted"/>
<feature type="non-terminal residue" evidence="2">
    <location>
        <position position="1252"/>
    </location>
</feature>
<reference evidence="3 4" key="2">
    <citation type="submission" date="2024-05" db="EMBL/GenBank/DDBJ databases">
        <authorList>
            <person name="Chen Y."/>
            <person name="Shah S."/>
            <person name="Dougan E. K."/>
            <person name="Thang M."/>
            <person name="Chan C."/>
        </authorList>
    </citation>
    <scope>NUCLEOTIDE SEQUENCE [LARGE SCALE GENOMIC DNA]</scope>
</reference>
<evidence type="ECO:0000256" key="1">
    <source>
        <dbReference type="SAM" id="MobiDB-lite"/>
    </source>
</evidence>
<dbReference type="SUPFAM" id="SSF56112">
    <property type="entry name" value="Protein kinase-like (PK-like)"/>
    <property type="match status" value="1"/>
</dbReference>
<evidence type="ECO:0000313" key="4">
    <source>
        <dbReference type="Proteomes" id="UP001152797"/>
    </source>
</evidence>
<keyword evidence="4" id="KW-1185">Reference proteome</keyword>
<sequence>GGIFGNRGAAAPKAPAAPKAKAPQAPPAAPKAPAPGMPLPKSAPVTRAPYVAGDLGPTSITIVNDALARAVARPVAAANQRPTAEAKARGVPPTLTSQEVAAIQRDVDSRLRRAIGRDCVETDMAIRYAAAKLTDFTRAGSSTTSVQLVAKARAVATPAPKAGTSSVGSMLTVHAAGWLGSETEGCSDQQKPVVPTSAVGAITLVGLPLGPGTGSIVAVEGQFPPATFPAGRDTWRPYVTQDTELWSFSVESPVLSLISGTTPEPTDRRSLYATHSALAPAQQDYYARTSLPAVATFLRIAMTANVPAEENQRAKTMAAIFAEAGTMTSGPQHAGKDAVADVRALQALDVMSEVSDRCGMVQFDLKPAVQSSPDDLGLRIETVAVVDSQYAAAKSAVVQPGSRLVMQTGTLASTDCVEMKIVRQFNRGLSLAVSDCLTNLSREHVLLEVASCNGGVRNCFKQWAPVFGTQFEPLLIGISIAQEGLSHPVSRELKLFRGDAASFNHTYSQSGAEAARAAFGAHPFPEARQVWLSLRNDEAHLLLASFSLGLSTMAAVDRADVIEAPQTAKEVTAASAVTTQQESKSAANALADAQATIAKTANVRAAGVLAGIAASMQLADDEKKVEEPVMSKRYAVVHPRPHHSTATAMSSPTPLVSAQANPEIVNFLCSTFHRHAAVRFNARAPSQEMATLRAIVRLADALPSAAVNALESSRASPVLDAKRVVRQAGRALGGGLIFKTRWPRVVSSMKERLKSSRDLLGSGADLLSKLAPYSRILGSWALASAVTNCVPDPNHAERYKASLKAAEAPALAASMLECTGAWEREAAKFLRHVSGSVAVRTGQDVSQVHGKLLQELCVVARCHRARTVLRRRAGLASASVADFLVQPVNALVAQRENASMLRTNLTSVTQDHVLPIAVAIANEAGNDSQKTIEIALRLSPVISEILTTGQDYRRAKRHEKAARDEEAIDFIWCGSYPKEPLQVGRRLGSGLFGEVCFAHRRSARSWGARWSLQNASVEQRVFSRRIGPHRLSALGHPNVVKPFERLAGATIWALADGQPWNVAAQVVSTARYLAAAQFITWDVHKDDVLIDHGGHVTFLDIFMGPSEWANLYGYQNSGCLYTLPPELKRGGPERTNVVYRLAARAGARPALETPHLLPDQPRARPADVLIVTLPDVHQSSWRRFPKLALDCAITSPFQSSVLRPSATTPLAAADRWAVAGLFAWHTIHKGKFSSVPRGLEAIAPLEERALFH</sequence>
<accession>A0A9P1CXG1</accession>
<comment type="caution">
    <text evidence="2">The sequence shown here is derived from an EMBL/GenBank/DDBJ whole genome shotgun (WGS) entry which is preliminary data.</text>
</comment>
<feature type="compositionally biased region" description="Low complexity" evidence="1">
    <location>
        <begin position="9"/>
        <end position="23"/>
    </location>
</feature>